<evidence type="ECO:0000259" key="1">
    <source>
        <dbReference type="SMART" id="SM00860"/>
    </source>
</evidence>
<dbReference type="SMART" id="SM00860">
    <property type="entry name" value="SMI1_KNR4"/>
    <property type="match status" value="1"/>
</dbReference>
<feature type="domain" description="Knr4/Smi1-like" evidence="1">
    <location>
        <begin position="66"/>
        <end position="181"/>
    </location>
</feature>
<protein>
    <recommendedName>
        <fullName evidence="1">Knr4/Smi1-like domain-containing protein</fullName>
    </recommendedName>
</protein>
<dbReference type="Proteomes" id="UP000317909">
    <property type="component" value="Chromosome"/>
</dbReference>
<dbReference type="EMBL" id="CP036339">
    <property type="protein sequence ID" value="QDT71481.1"/>
    <property type="molecule type" value="Genomic_DNA"/>
</dbReference>
<name>A0A517TSY3_9BACT</name>
<evidence type="ECO:0000313" key="2">
    <source>
        <dbReference type="EMBL" id="QDT71481.1"/>
    </source>
</evidence>
<evidence type="ECO:0000313" key="3">
    <source>
        <dbReference type="Proteomes" id="UP000317909"/>
    </source>
</evidence>
<dbReference type="OrthoDB" id="6989522at2"/>
<organism evidence="2 3">
    <name type="scientific">Lacipirellula limnantheis</name>
    <dbReference type="NCBI Taxonomy" id="2528024"/>
    <lineage>
        <taxon>Bacteria</taxon>
        <taxon>Pseudomonadati</taxon>
        <taxon>Planctomycetota</taxon>
        <taxon>Planctomycetia</taxon>
        <taxon>Pirellulales</taxon>
        <taxon>Lacipirellulaceae</taxon>
        <taxon>Lacipirellula</taxon>
    </lineage>
</organism>
<sequence>MPTFIVIFILLAVAALMLRHLQRGFFYPRPRSMPDAVDENIDATLRRFEDALQQHAPDVLLALLPALPDESIRAIESRYRLRLTDDLRALYRWRNGSPTDEQIELIPGHRFLPLEYAAEQREGLRQQVSDQTLVQRIAYWVFAGHRTNWLTVLDDLCGDGYFYDPSRRGSAGSFFYHFAEDRQYRFFPALSNFLSGAIECYESGIYRSGRRGRAGEDFERSFELWARYAAWPGA</sequence>
<gene>
    <name evidence="2" type="ORF">I41_06380</name>
</gene>
<proteinExistence type="predicted"/>
<dbReference type="Pfam" id="PF09346">
    <property type="entry name" value="SMI1_KNR4"/>
    <property type="match status" value="1"/>
</dbReference>
<keyword evidence="3" id="KW-1185">Reference proteome</keyword>
<dbReference type="InterPro" id="IPR037883">
    <property type="entry name" value="Knr4/Smi1-like_sf"/>
</dbReference>
<dbReference type="AlphaFoldDB" id="A0A517TSY3"/>
<dbReference type="RefSeq" id="WP_145430784.1">
    <property type="nucleotide sequence ID" value="NZ_CP036339.1"/>
</dbReference>
<dbReference type="KEGG" id="llh:I41_06380"/>
<dbReference type="InterPro" id="IPR018958">
    <property type="entry name" value="Knr4/Smi1-like_dom"/>
</dbReference>
<accession>A0A517TSY3</accession>
<reference evidence="2 3" key="1">
    <citation type="submission" date="2019-02" db="EMBL/GenBank/DDBJ databases">
        <title>Deep-cultivation of Planctomycetes and their phenomic and genomic characterization uncovers novel biology.</title>
        <authorList>
            <person name="Wiegand S."/>
            <person name="Jogler M."/>
            <person name="Boedeker C."/>
            <person name="Pinto D."/>
            <person name="Vollmers J."/>
            <person name="Rivas-Marin E."/>
            <person name="Kohn T."/>
            <person name="Peeters S.H."/>
            <person name="Heuer A."/>
            <person name="Rast P."/>
            <person name="Oberbeckmann S."/>
            <person name="Bunk B."/>
            <person name="Jeske O."/>
            <person name="Meyerdierks A."/>
            <person name="Storesund J.E."/>
            <person name="Kallscheuer N."/>
            <person name="Luecker S."/>
            <person name="Lage O.M."/>
            <person name="Pohl T."/>
            <person name="Merkel B.J."/>
            <person name="Hornburger P."/>
            <person name="Mueller R.-W."/>
            <person name="Bruemmer F."/>
            <person name="Labrenz M."/>
            <person name="Spormann A.M."/>
            <person name="Op den Camp H."/>
            <person name="Overmann J."/>
            <person name="Amann R."/>
            <person name="Jetten M.S.M."/>
            <person name="Mascher T."/>
            <person name="Medema M.H."/>
            <person name="Devos D.P."/>
            <person name="Kaster A.-K."/>
            <person name="Ovreas L."/>
            <person name="Rohde M."/>
            <person name="Galperin M.Y."/>
            <person name="Jogler C."/>
        </authorList>
    </citation>
    <scope>NUCLEOTIDE SEQUENCE [LARGE SCALE GENOMIC DNA]</scope>
    <source>
        <strain evidence="2 3">I41</strain>
    </source>
</reference>
<dbReference type="SUPFAM" id="SSF160631">
    <property type="entry name" value="SMI1/KNR4-like"/>
    <property type="match status" value="1"/>
</dbReference>